<feature type="transmembrane region" description="Helical" evidence="1">
    <location>
        <begin position="64"/>
        <end position="84"/>
    </location>
</feature>
<evidence type="ECO:0000313" key="3">
    <source>
        <dbReference type="Proteomes" id="UP001350748"/>
    </source>
</evidence>
<keyword evidence="3" id="KW-1185">Reference proteome</keyword>
<proteinExistence type="predicted"/>
<dbReference type="Proteomes" id="UP001350748">
    <property type="component" value="Unassembled WGS sequence"/>
</dbReference>
<sequence>MRPEMIAADKNKIPRSRRTATPRKWAIAMRAIAAVFGGYGFVWGAVACLTLLLIAIGVPRSESVIIATLLGFPLYLFILLWAFASRSLVRVSFALIGGAAGLIGLSRVLRGLI</sequence>
<evidence type="ECO:0000256" key="1">
    <source>
        <dbReference type="SAM" id="Phobius"/>
    </source>
</evidence>
<keyword evidence="1" id="KW-0472">Membrane</keyword>
<evidence type="ECO:0008006" key="4">
    <source>
        <dbReference type="Google" id="ProtNLM"/>
    </source>
</evidence>
<protein>
    <recommendedName>
        <fullName evidence="4">Iron uptake protein</fullName>
    </recommendedName>
</protein>
<name>A0ABU7XC93_9HYPH</name>
<accession>A0ABU7XC93</accession>
<dbReference type="EMBL" id="JAZHYN010000001">
    <property type="protein sequence ID" value="MEF3365014.1"/>
    <property type="molecule type" value="Genomic_DNA"/>
</dbReference>
<gene>
    <name evidence="2" type="ORF">V3H18_00545</name>
</gene>
<keyword evidence="1" id="KW-1133">Transmembrane helix</keyword>
<evidence type="ECO:0000313" key="2">
    <source>
        <dbReference type="EMBL" id="MEF3365014.1"/>
    </source>
</evidence>
<dbReference type="RefSeq" id="WP_332079911.1">
    <property type="nucleotide sequence ID" value="NZ_JAZHYN010000001.1"/>
</dbReference>
<feature type="transmembrane region" description="Helical" evidence="1">
    <location>
        <begin position="91"/>
        <end position="109"/>
    </location>
</feature>
<reference evidence="2 3" key="1">
    <citation type="submission" date="2024-02" db="EMBL/GenBank/DDBJ databases">
        <authorList>
            <person name="Grouzdev D."/>
        </authorList>
    </citation>
    <scope>NUCLEOTIDE SEQUENCE [LARGE SCALE GENOMIC DNA]</scope>
    <source>
        <strain evidence="2 3">9N</strain>
    </source>
</reference>
<comment type="caution">
    <text evidence="2">The sequence shown here is derived from an EMBL/GenBank/DDBJ whole genome shotgun (WGS) entry which is preliminary data.</text>
</comment>
<feature type="transmembrane region" description="Helical" evidence="1">
    <location>
        <begin position="25"/>
        <end position="58"/>
    </location>
</feature>
<keyword evidence="1" id="KW-0812">Transmembrane</keyword>
<organism evidence="2 3">
    <name type="scientific">Methylocystis borbori</name>
    <dbReference type="NCBI Taxonomy" id="3118750"/>
    <lineage>
        <taxon>Bacteria</taxon>
        <taxon>Pseudomonadati</taxon>
        <taxon>Pseudomonadota</taxon>
        <taxon>Alphaproteobacteria</taxon>
        <taxon>Hyphomicrobiales</taxon>
        <taxon>Methylocystaceae</taxon>
        <taxon>Methylocystis</taxon>
    </lineage>
</organism>